<evidence type="ECO:0000313" key="6">
    <source>
        <dbReference type="Proteomes" id="UP000594468"/>
    </source>
</evidence>
<dbReference type="GO" id="GO:0046872">
    <property type="term" value="F:metal ion binding"/>
    <property type="evidence" value="ECO:0007669"/>
    <property type="project" value="UniProtKB-KW"/>
</dbReference>
<dbReference type="InterPro" id="IPR014729">
    <property type="entry name" value="Rossmann-like_a/b/a_fold"/>
</dbReference>
<protein>
    <submittedName>
        <fullName evidence="5">Phosphoadenosine phosphosulfate reductase family protein</fullName>
    </submittedName>
</protein>
<keyword evidence="6" id="KW-1185">Reference proteome</keyword>
<reference evidence="5 6" key="1">
    <citation type="submission" date="2020-02" db="EMBL/GenBank/DDBJ databases">
        <authorList>
            <person name="Zheng R.K."/>
            <person name="Sun C.M."/>
        </authorList>
    </citation>
    <scope>NUCLEOTIDE SEQUENCE [LARGE SCALE GENOMIC DNA]</scope>
    <source>
        <strain evidence="6">rifampicinis</strain>
    </source>
</reference>
<dbReference type="RefSeq" id="WP_195171088.1">
    <property type="nucleotide sequence ID" value="NZ_CP062983.1"/>
</dbReference>
<dbReference type="SUPFAM" id="SSF54862">
    <property type="entry name" value="4Fe-4S ferredoxins"/>
    <property type="match status" value="1"/>
</dbReference>
<dbReference type="GO" id="GO:0003824">
    <property type="term" value="F:catalytic activity"/>
    <property type="evidence" value="ECO:0007669"/>
    <property type="project" value="InterPro"/>
</dbReference>
<proteinExistence type="predicted"/>
<dbReference type="InterPro" id="IPR050128">
    <property type="entry name" value="Sulfate_adenylyltrnsfr_sub2"/>
</dbReference>
<evidence type="ECO:0000256" key="1">
    <source>
        <dbReference type="ARBA" id="ARBA00022723"/>
    </source>
</evidence>
<evidence type="ECO:0000256" key="3">
    <source>
        <dbReference type="ARBA" id="ARBA00023014"/>
    </source>
</evidence>
<dbReference type="PANTHER" id="PTHR43196">
    <property type="entry name" value="SULFATE ADENYLYLTRANSFERASE SUBUNIT 2"/>
    <property type="match status" value="1"/>
</dbReference>
<organism evidence="5 6">
    <name type="scientific">Phototrophicus methaneseepsis</name>
    <dbReference type="NCBI Taxonomy" id="2710758"/>
    <lineage>
        <taxon>Bacteria</taxon>
        <taxon>Bacillati</taxon>
        <taxon>Chloroflexota</taxon>
        <taxon>Candidatus Thermofontia</taxon>
        <taxon>Phototrophicales</taxon>
        <taxon>Phototrophicaceae</taxon>
        <taxon>Phototrophicus</taxon>
    </lineage>
</organism>
<dbReference type="InterPro" id="IPR017896">
    <property type="entry name" value="4Fe4S_Fe-S-bd"/>
</dbReference>
<keyword evidence="2" id="KW-0408">Iron</keyword>
<feature type="domain" description="4Fe-4S ferredoxin-type" evidence="4">
    <location>
        <begin position="500"/>
        <end position="529"/>
    </location>
</feature>
<dbReference type="SUPFAM" id="SSF52402">
    <property type="entry name" value="Adenine nucleotide alpha hydrolases-like"/>
    <property type="match status" value="1"/>
</dbReference>
<dbReference type="PROSITE" id="PS51379">
    <property type="entry name" value="4FE4S_FER_2"/>
    <property type="match status" value="1"/>
</dbReference>
<gene>
    <name evidence="5" type="ORF">G4Y79_01190</name>
</gene>
<dbReference type="PROSITE" id="PS00198">
    <property type="entry name" value="4FE4S_FER_1"/>
    <property type="match status" value="1"/>
</dbReference>
<dbReference type="PANTHER" id="PTHR43196:SF2">
    <property type="entry name" value="PHOSPHOADENOSINE PHOSPHOSULFATE REDUCTASE"/>
    <property type="match status" value="1"/>
</dbReference>
<dbReference type="Pfam" id="PF12838">
    <property type="entry name" value="Fer4_7"/>
    <property type="match status" value="1"/>
</dbReference>
<dbReference type="Pfam" id="PF01507">
    <property type="entry name" value="PAPS_reduct"/>
    <property type="match status" value="1"/>
</dbReference>
<dbReference type="KEGG" id="pmet:G4Y79_01190"/>
<dbReference type="EMBL" id="CP062983">
    <property type="protein sequence ID" value="QPC83019.1"/>
    <property type="molecule type" value="Genomic_DNA"/>
</dbReference>
<evidence type="ECO:0000256" key="2">
    <source>
        <dbReference type="ARBA" id="ARBA00023004"/>
    </source>
</evidence>
<keyword evidence="3" id="KW-0411">Iron-sulfur</keyword>
<evidence type="ECO:0000313" key="5">
    <source>
        <dbReference type="EMBL" id="QPC83019.1"/>
    </source>
</evidence>
<dbReference type="Gene3D" id="3.30.70.20">
    <property type="match status" value="1"/>
</dbReference>
<dbReference type="InterPro" id="IPR002500">
    <property type="entry name" value="PAPS_reduct_dom"/>
</dbReference>
<keyword evidence="1" id="KW-0479">Metal-binding</keyword>
<dbReference type="Proteomes" id="UP000594468">
    <property type="component" value="Chromosome"/>
</dbReference>
<dbReference type="AlphaFoldDB" id="A0A7S8E9T5"/>
<dbReference type="InterPro" id="IPR017900">
    <property type="entry name" value="4Fe4S_Fe_S_CS"/>
</dbReference>
<sequence>MHEGVFWCDHCHGVFKTKTDRQVKSIPCVHCGSDAKYLSTDVRPVFSRERRILQFYGHGPLLTEQVWRASKSTAYYVNGETIRLPKADQVKEDLPAIGDFIADSQHYDAVDYQLLIDYKKALEINRPYLNALEDEAFRFVQSCVKRFTRRMLMVSFSGGKDSTVVSDLVRRGLGRSDVLHVFGDTTLEDENTYAYVEQFREENPLVPFFEARAEHDFHKMVDEIGPPSRVMRWCCTIFKAGPINNLLQTLGDQKVLTFYGIRRDESTQRSKYHRIRGDDGERIKEVVQVSSDDELNGVTVGAKIGQQITASPIIDWTEFDVWLYMIANEVTFNKSYRLGYTRVGCWLCPLNSEWSEMLGKLFFPEDSERWRNQLVDFARRINKPDPEEYIDDRAWVKRFGGAGMENAFLGIEAKPCGDMDDTIQVEIDRPIDVEFEEFLKPLGKINRDRSRAALGEIYLEGRPGQKWDAIIVQAPENSTTVRFTIINPKDQMKNITAYLRYQSVKFQTCIQCTACSAVCPTSAITIKPDQRIYEINQDVCTGCMECVTHFGTTGCLVAKSLSVFGNSVPKPENNGSGFVPLDSI</sequence>
<evidence type="ECO:0000259" key="4">
    <source>
        <dbReference type="PROSITE" id="PS51379"/>
    </source>
</evidence>
<name>A0A7S8E9T5_9CHLR</name>
<dbReference type="GO" id="GO:0051536">
    <property type="term" value="F:iron-sulfur cluster binding"/>
    <property type="evidence" value="ECO:0007669"/>
    <property type="project" value="UniProtKB-KW"/>
</dbReference>
<dbReference type="Gene3D" id="3.40.50.620">
    <property type="entry name" value="HUPs"/>
    <property type="match status" value="1"/>
</dbReference>
<accession>A0A7S8E9T5</accession>